<feature type="chain" id="PRO_5021500761" evidence="10">
    <location>
        <begin position="27"/>
        <end position="291"/>
    </location>
</feature>
<evidence type="ECO:0000313" key="12">
    <source>
        <dbReference type="Proteomes" id="UP000314986"/>
    </source>
</evidence>
<evidence type="ECO:0000256" key="8">
    <source>
        <dbReference type="ARBA" id="ARBA00022815"/>
    </source>
</evidence>
<dbReference type="Pfam" id="PF05438">
    <property type="entry name" value="TRH"/>
    <property type="match status" value="1"/>
</dbReference>
<comment type="similarity">
    <text evidence="2">Belongs to the TRH family.</text>
</comment>
<feature type="compositionally biased region" description="Acidic residues" evidence="9">
    <location>
        <begin position="64"/>
        <end position="73"/>
    </location>
</feature>
<evidence type="ECO:0000256" key="10">
    <source>
        <dbReference type="SAM" id="SignalP"/>
    </source>
</evidence>
<gene>
    <name evidence="11" type="primary">trh</name>
</gene>
<comment type="subcellular location">
    <subcellularLocation>
        <location evidence="1">Secreted</location>
    </subcellularLocation>
</comment>
<evidence type="ECO:0000256" key="6">
    <source>
        <dbReference type="ARBA" id="ARBA00022729"/>
    </source>
</evidence>
<reference evidence="12" key="1">
    <citation type="journal article" date="2006" name="Science">
        <title>Ancient noncoding elements conserved in the human genome.</title>
        <authorList>
            <person name="Venkatesh B."/>
            <person name="Kirkness E.F."/>
            <person name="Loh Y.H."/>
            <person name="Halpern A.L."/>
            <person name="Lee A.P."/>
            <person name="Johnson J."/>
            <person name="Dandona N."/>
            <person name="Viswanathan L.D."/>
            <person name="Tay A."/>
            <person name="Venter J.C."/>
            <person name="Strausberg R.L."/>
            <person name="Brenner S."/>
        </authorList>
    </citation>
    <scope>NUCLEOTIDE SEQUENCE [LARGE SCALE GENOMIC DNA]</scope>
</reference>
<evidence type="ECO:0000256" key="1">
    <source>
        <dbReference type="ARBA" id="ARBA00004613"/>
    </source>
</evidence>
<keyword evidence="8" id="KW-0027">Amidation</keyword>
<dbReference type="STRING" id="7868.ENSCMIP00000049231"/>
<dbReference type="Proteomes" id="UP000314986">
    <property type="component" value="Unassembled WGS sequence"/>
</dbReference>
<feature type="region of interest" description="Disordered" evidence="9">
    <location>
        <begin position="63"/>
        <end position="175"/>
    </location>
</feature>
<dbReference type="InterPro" id="IPR008857">
    <property type="entry name" value="TRH"/>
</dbReference>
<proteinExistence type="inferred from homology"/>
<dbReference type="KEGG" id="cmk:103176718"/>
<dbReference type="CTD" id="7200"/>
<dbReference type="GO" id="GO:0005576">
    <property type="term" value="C:extracellular region"/>
    <property type="evidence" value="ECO:0007669"/>
    <property type="project" value="UniProtKB-SubCell"/>
</dbReference>
<dbReference type="GeneTree" id="ENSGT00390000016951"/>
<evidence type="ECO:0000256" key="4">
    <source>
        <dbReference type="ARBA" id="ARBA00022685"/>
    </source>
</evidence>
<dbReference type="Ensembl" id="ENSCMIT00000049910.1">
    <property type="protein sequence ID" value="ENSCMIP00000049231.1"/>
    <property type="gene ID" value="ENSCMIG00000020062.1"/>
</dbReference>
<dbReference type="InParanoid" id="A0A4W3KA22"/>
<feature type="region of interest" description="Disordered" evidence="9">
    <location>
        <begin position="203"/>
        <end position="246"/>
    </location>
</feature>
<keyword evidence="3" id="KW-0964">Secreted</keyword>
<feature type="compositionally biased region" description="Basic and acidic residues" evidence="9">
    <location>
        <begin position="145"/>
        <end position="158"/>
    </location>
</feature>
<evidence type="ECO:0000256" key="5">
    <source>
        <dbReference type="ARBA" id="ARBA00022702"/>
    </source>
</evidence>
<dbReference type="OrthoDB" id="9949225at2759"/>
<feature type="region of interest" description="Disordered" evidence="9">
    <location>
        <begin position="266"/>
        <end position="291"/>
    </location>
</feature>
<reference evidence="11" key="4">
    <citation type="submission" date="2025-08" db="UniProtKB">
        <authorList>
            <consortium name="Ensembl"/>
        </authorList>
    </citation>
    <scope>IDENTIFICATION</scope>
</reference>
<evidence type="ECO:0000256" key="2">
    <source>
        <dbReference type="ARBA" id="ARBA00010437"/>
    </source>
</evidence>
<reference evidence="12" key="2">
    <citation type="journal article" date="2007" name="PLoS Biol.">
        <title>Survey sequencing and comparative analysis of the elephant shark (Callorhinchus milii) genome.</title>
        <authorList>
            <person name="Venkatesh B."/>
            <person name="Kirkness E.F."/>
            <person name="Loh Y.H."/>
            <person name="Halpern A.L."/>
            <person name="Lee A.P."/>
            <person name="Johnson J."/>
            <person name="Dandona N."/>
            <person name="Viswanathan L.D."/>
            <person name="Tay A."/>
            <person name="Venter J.C."/>
            <person name="Strausberg R.L."/>
            <person name="Brenner S."/>
        </authorList>
    </citation>
    <scope>NUCLEOTIDE SEQUENCE [LARGE SCALE GENOMIC DNA]</scope>
</reference>
<accession>A0A4W3KA22</accession>
<evidence type="ECO:0000313" key="11">
    <source>
        <dbReference type="Ensembl" id="ENSCMIP00000049231.1"/>
    </source>
</evidence>
<dbReference type="AlphaFoldDB" id="A0A4W3KA22"/>
<evidence type="ECO:0000256" key="3">
    <source>
        <dbReference type="ARBA" id="ARBA00022525"/>
    </source>
</evidence>
<evidence type="ECO:0000256" key="7">
    <source>
        <dbReference type="ARBA" id="ARBA00022737"/>
    </source>
</evidence>
<reference evidence="12" key="3">
    <citation type="journal article" date="2014" name="Nature">
        <title>Elephant shark genome provides unique insights into gnathostome evolution.</title>
        <authorList>
            <consortium name="International Elephant Shark Genome Sequencing Consortium"/>
            <person name="Venkatesh B."/>
            <person name="Lee A.P."/>
            <person name="Ravi V."/>
            <person name="Maurya A.K."/>
            <person name="Lian M.M."/>
            <person name="Swann J.B."/>
            <person name="Ohta Y."/>
            <person name="Flajnik M.F."/>
            <person name="Sutoh Y."/>
            <person name="Kasahara M."/>
            <person name="Hoon S."/>
            <person name="Gangu V."/>
            <person name="Roy S.W."/>
            <person name="Irimia M."/>
            <person name="Korzh V."/>
            <person name="Kondrychyn I."/>
            <person name="Lim Z.W."/>
            <person name="Tay B.H."/>
            <person name="Tohari S."/>
            <person name="Kong K.W."/>
            <person name="Ho S."/>
            <person name="Lorente-Galdos B."/>
            <person name="Quilez J."/>
            <person name="Marques-Bonet T."/>
            <person name="Raney B.J."/>
            <person name="Ingham P.W."/>
            <person name="Tay A."/>
            <person name="Hillier L.W."/>
            <person name="Minx P."/>
            <person name="Boehm T."/>
            <person name="Wilson R.K."/>
            <person name="Brenner S."/>
            <person name="Warren W.C."/>
        </authorList>
    </citation>
    <scope>NUCLEOTIDE SEQUENCE [LARGE SCALE GENOMIC DNA]</scope>
</reference>
<dbReference type="PANTHER" id="PTHR17530">
    <property type="entry name" value="PRO-THYROTROPIN-RELEASING HORMONE"/>
    <property type="match status" value="1"/>
</dbReference>
<keyword evidence="5" id="KW-0372">Hormone</keyword>
<feature type="signal peptide" evidence="10">
    <location>
        <begin position="1"/>
        <end position="26"/>
    </location>
</feature>
<dbReference type="PANTHER" id="PTHR17530:SF2">
    <property type="entry name" value="PRO-THYROTROPIN-RELEASING HORMONE"/>
    <property type="match status" value="1"/>
</dbReference>
<dbReference type="OMA" id="LFTKRQH"/>
<dbReference type="GO" id="GO:0009755">
    <property type="term" value="P:hormone-mediated signaling pathway"/>
    <property type="evidence" value="ECO:0007669"/>
    <property type="project" value="InterPro"/>
</dbReference>
<dbReference type="GO" id="GO:0008437">
    <property type="term" value="F:thyrotropin-releasing hormone activity"/>
    <property type="evidence" value="ECO:0007669"/>
    <property type="project" value="InterPro"/>
</dbReference>
<dbReference type="PIRSF" id="PIRSF001795">
    <property type="entry name" value="TRH"/>
    <property type="match status" value="1"/>
</dbReference>
<feature type="compositionally biased region" description="Basic and acidic residues" evidence="9">
    <location>
        <begin position="108"/>
        <end position="120"/>
    </location>
</feature>
<keyword evidence="4" id="KW-0165">Cleavage on pair of basic residues</keyword>
<sequence>MSSGRLVLMLMLMMLCLTLCNTSVRAGQQLVAEDREGNGKIPLGDILRRAENSIIRSILMKMGEEEEEEEEDSPTALDTDSLQPEWVSKRQHPGKREDGQGEITDYLDAQKRQHPGKREDEGDDDGGDDDDDDYLTPTQKRQHPGKRETQDDLVDLQKRQHPGRRATADQFSETPGQELAFLGELAKRQHPGKRYLTYIKRQHPGRRSWEDERDSSENLPFERRQHPGKRYLDPESSDLPFPCDLNGPPTSCRKAGLLLELLENMNRSQMEEKRQHPGRSVALGDEMEGQE</sequence>
<organism evidence="11 12">
    <name type="scientific">Callorhinchus milii</name>
    <name type="common">Ghost shark</name>
    <dbReference type="NCBI Taxonomy" id="7868"/>
    <lineage>
        <taxon>Eukaryota</taxon>
        <taxon>Metazoa</taxon>
        <taxon>Chordata</taxon>
        <taxon>Craniata</taxon>
        <taxon>Vertebrata</taxon>
        <taxon>Chondrichthyes</taxon>
        <taxon>Holocephali</taxon>
        <taxon>Chimaeriformes</taxon>
        <taxon>Callorhinchidae</taxon>
        <taxon>Callorhinchus</taxon>
    </lineage>
</organism>
<dbReference type="GeneID" id="103176718"/>
<evidence type="ECO:0000256" key="9">
    <source>
        <dbReference type="SAM" id="MobiDB-lite"/>
    </source>
</evidence>
<name>A0A4W3KA22_CALMI</name>
<dbReference type="RefSeq" id="XP_007888635.1">
    <property type="nucleotide sequence ID" value="XM_007890444.2"/>
</dbReference>
<feature type="compositionally biased region" description="Basic and acidic residues" evidence="9">
    <location>
        <begin position="220"/>
        <end position="233"/>
    </location>
</feature>
<reference evidence="11" key="5">
    <citation type="submission" date="2025-09" db="UniProtKB">
        <authorList>
            <consortium name="Ensembl"/>
        </authorList>
    </citation>
    <scope>IDENTIFICATION</scope>
</reference>
<keyword evidence="6 10" id="KW-0732">Signal</keyword>
<feature type="compositionally biased region" description="Acidic residues" evidence="9">
    <location>
        <begin position="121"/>
        <end position="134"/>
    </location>
</feature>
<keyword evidence="7" id="KW-0677">Repeat</keyword>
<protein>
    <submittedName>
        <fullName evidence="11">Uncharacterized protein</fullName>
    </submittedName>
</protein>
<keyword evidence="12" id="KW-1185">Reference proteome</keyword>